<dbReference type="Proteomes" id="UP000001515">
    <property type="component" value="Segment"/>
</dbReference>
<gene>
    <name evidence="1" type="ORF">SRSM4_124</name>
</gene>
<protein>
    <submittedName>
        <fullName evidence="1">Uncharacterized protein</fullName>
    </submittedName>
</protein>
<name>C7BV92_9CAUD</name>
<accession>C7BV92</accession>
<organism evidence="1 2">
    <name type="scientific">Synechococcus phage S-RSM4</name>
    <dbReference type="NCBI Taxonomy" id="555387"/>
    <lineage>
        <taxon>Viruses</taxon>
        <taxon>Duplodnaviria</taxon>
        <taxon>Heunggongvirae</taxon>
        <taxon>Uroviricota</taxon>
        <taxon>Caudoviricetes</taxon>
        <taxon>Pantevenvirales</taxon>
        <taxon>Kyanoviridae</taxon>
        <taxon>Gibbetvirus</taxon>
        <taxon>Gibbetvirus rsm4</taxon>
    </lineage>
</organism>
<dbReference type="GeneID" id="8303338"/>
<sequence length="260" mass="27926">MAQWNKNEQAYRVQDTTNFEVVMLADENGNPLNSYGAAANIPIAAGLLDGYSHINKFGYRTSFASTYQAIWDGTTAYPYIGTAGPATVTSDDTDDAGAVISVFGLDENYNDVSEDLTIGTPGAVNFIRIFRAFVKTPAAGETTNVGKISVTVDGAARAFISEEAGQTLMSVYTVPAGKTAYLMKLQCSVDKQKDCIFRFVVRPFGGAFNTKAQLGTFATPMNYDYPVPLKFTEKTDLEVQAISGNTMGGGATFDLILVDN</sequence>
<dbReference type="OrthoDB" id="18848at10239"/>
<dbReference type="KEGG" id="vg:8303338"/>
<dbReference type="RefSeq" id="YP_003097358.1">
    <property type="nucleotide sequence ID" value="NC_013085.1"/>
</dbReference>
<keyword evidence="2" id="KW-1185">Reference proteome</keyword>
<proteinExistence type="predicted"/>
<reference evidence="1 2" key="1">
    <citation type="journal article" date="2009" name="Environ. Microbiol.">
        <title>Comparative genomics of marine cyanomyoviruses reveals the widespread occurrence of Synechococcus host genes localized to a hyperplastic region: implications for mechanisms of cyanophage evolution.</title>
        <authorList>
            <person name="Millard A.D."/>
            <person name="Zwirglmaier K."/>
            <person name="Downey M.J."/>
            <person name="Mann N.H."/>
            <person name="Scanlan D.J."/>
        </authorList>
    </citation>
    <scope>NUCLEOTIDE SEQUENCE</scope>
</reference>
<dbReference type="EMBL" id="FM207411">
    <property type="protein sequence ID" value="CAR63321.1"/>
    <property type="molecule type" value="Genomic_DNA"/>
</dbReference>
<evidence type="ECO:0000313" key="2">
    <source>
        <dbReference type="Proteomes" id="UP000001515"/>
    </source>
</evidence>
<evidence type="ECO:0000313" key="1">
    <source>
        <dbReference type="EMBL" id="CAR63321.1"/>
    </source>
</evidence>